<dbReference type="Gramene" id="Psat06G0416900-T1">
    <property type="protein sequence ID" value="KAI5398689.1"/>
    <property type="gene ID" value="KIW84_064169"/>
</dbReference>
<accession>A0A9D4WBZ9</accession>
<organism evidence="3 4">
    <name type="scientific">Pisum sativum</name>
    <name type="common">Garden pea</name>
    <name type="synonym">Lathyrus oleraceus</name>
    <dbReference type="NCBI Taxonomy" id="3888"/>
    <lineage>
        <taxon>Eukaryota</taxon>
        <taxon>Viridiplantae</taxon>
        <taxon>Streptophyta</taxon>
        <taxon>Embryophyta</taxon>
        <taxon>Tracheophyta</taxon>
        <taxon>Spermatophyta</taxon>
        <taxon>Magnoliopsida</taxon>
        <taxon>eudicotyledons</taxon>
        <taxon>Gunneridae</taxon>
        <taxon>Pentapetalae</taxon>
        <taxon>rosids</taxon>
        <taxon>fabids</taxon>
        <taxon>Fabales</taxon>
        <taxon>Fabaceae</taxon>
        <taxon>Papilionoideae</taxon>
        <taxon>50 kb inversion clade</taxon>
        <taxon>NPAAA clade</taxon>
        <taxon>Hologalegina</taxon>
        <taxon>IRL clade</taxon>
        <taxon>Fabeae</taxon>
        <taxon>Lathyrus</taxon>
    </lineage>
</organism>
<name>A0A9D4WBZ9_PEA</name>
<evidence type="ECO:0000256" key="1">
    <source>
        <dbReference type="SAM" id="MobiDB-lite"/>
    </source>
</evidence>
<sequence length="215" mass="24661">MKINYHVKDQNLFLKTVVRNEVQPNPTPSSEDEGDAFSFDVGNEVKPNPTPSYSKKRQILGKGEKIGGMEKPQRSLDRFVHDANILMDTLRKPDLQFPYPAKGKYYLVDSGYPSLKGFLSPYNNASNNVDRYYGSWSTGKIVGYLAGDKFVVEYDKIIEDDEGAKDLQETAKLFQLRPIPPKEIIRDFQHGDEVEAYYNEGWWEGCIFRYIVEGK</sequence>
<dbReference type="EMBL" id="JAMSHJ010000006">
    <property type="protein sequence ID" value="KAI5398689.1"/>
    <property type="molecule type" value="Genomic_DNA"/>
</dbReference>
<comment type="caution">
    <text evidence="3">The sequence shown here is derived from an EMBL/GenBank/DDBJ whole genome shotgun (WGS) entry which is preliminary data.</text>
</comment>
<evidence type="ECO:0000313" key="4">
    <source>
        <dbReference type="Proteomes" id="UP001058974"/>
    </source>
</evidence>
<dbReference type="AlphaFoldDB" id="A0A9D4WBZ9"/>
<feature type="domain" description="Agenet" evidence="2">
    <location>
        <begin position="121"/>
        <end position="184"/>
    </location>
</feature>
<protein>
    <recommendedName>
        <fullName evidence="2">Agenet domain-containing protein</fullName>
    </recommendedName>
</protein>
<dbReference type="Proteomes" id="UP001058974">
    <property type="component" value="Chromosome 6"/>
</dbReference>
<dbReference type="SMART" id="SM00743">
    <property type="entry name" value="Agenet"/>
    <property type="match status" value="1"/>
</dbReference>
<dbReference type="Pfam" id="PF05641">
    <property type="entry name" value="Agenet"/>
    <property type="match status" value="1"/>
</dbReference>
<proteinExistence type="predicted"/>
<evidence type="ECO:0000259" key="2">
    <source>
        <dbReference type="SMART" id="SM00743"/>
    </source>
</evidence>
<dbReference type="PANTHER" id="PTHR31917:SF80">
    <property type="entry name" value="AGENET DOMAIN-CONTAINING PROTEIN-RELATED"/>
    <property type="match status" value="1"/>
</dbReference>
<dbReference type="InterPro" id="IPR008395">
    <property type="entry name" value="Agenet-like_dom"/>
</dbReference>
<feature type="region of interest" description="Disordered" evidence="1">
    <location>
        <begin position="22"/>
        <end position="55"/>
    </location>
</feature>
<keyword evidence="4" id="KW-1185">Reference proteome</keyword>
<dbReference type="InterPro" id="IPR014002">
    <property type="entry name" value="Agenet_dom_plant"/>
</dbReference>
<dbReference type="PANTHER" id="PTHR31917">
    <property type="entry name" value="AGENET DOMAIN-CONTAINING PROTEIN-RELATED"/>
    <property type="match status" value="1"/>
</dbReference>
<reference evidence="3 4" key="1">
    <citation type="journal article" date="2022" name="Nat. Genet.">
        <title>Improved pea reference genome and pan-genome highlight genomic features and evolutionary characteristics.</title>
        <authorList>
            <person name="Yang T."/>
            <person name="Liu R."/>
            <person name="Luo Y."/>
            <person name="Hu S."/>
            <person name="Wang D."/>
            <person name="Wang C."/>
            <person name="Pandey M.K."/>
            <person name="Ge S."/>
            <person name="Xu Q."/>
            <person name="Li N."/>
            <person name="Li G."/>
            <person name="Huang Y."/>
            <person name="Saxena R.K."/>
            <person name="Ji Y."/>
            <person name="Li M."/>
            <person name="Yan X."/>
            <person name="He Y."/>
            <person name="Liu Y."/>
            <person name="Wang X."/>
            <person name="Xiang C."/>
            <person name="Varshney R.K."/>
            <person name="Ding H."/>
            <person name="Gao S."/>
            <person name="Zong X."/>
        </authorList>
    </citation>
    <scope>NUCLEOTIDE SEQUENCE [LARGE SCALE GENOMIC DNA]</scope>
    <source>
        <strain evidence="3 4">cv. Zhongwan 6</strain>
    </source>
</reference>
<gene>
    <name evidence="3" type="ORF">KIW84_064169</name>
</gene>
<evidence type="ECO:0000313" key="3">
    <source>
        <dbReference type="EMBL" id="KAI5398689.1"/>
    </source>
</evidence>